<sequence length="81" mass="8156">MDIKVKFFAAAAAAAGTQETLVQAPEGASVADVIALATAGNEQLGKLAAFCAVLGPDGFIRDRSVPATMPQLELLPPFAGG</sequence>
<organism evidence="1 2">
    <name type="scientific">Corynebacterium kalinowskii</name>
    <dbReference type="NCBI Taxonomy" id="2675216"/>
    <lineage>
        <taxon>Bacteria</taxon>
        <taxon>Bacillati</taxon>
        <taxon>Actinomycetota</taxon>
        <taxon>Actinomycetes</taxon>
        <taxon>Mycobacteriales</taxon>
        <taxon>Corynebacteriaceae</taxon>
        <taxon>Corynebacterium</taxon>
    </lineage>
</organism>
<reference evidence="2" key="1">
    <citation type="submission" date="2019-11" db="EMBL/GenBank/DDBJ databases">
        <title>Complete genome sequence of Corynebacterium kalinowskii 1959, a novel Corynebacterium species isolated from soil of a small paddock in Vilsendorf, Germany.</title>
        <authorList>
            <person name="Schaffert L."/>
            <person name="Ruwe M."/>
            <person name="Milse J."/>
            <person name="Hanuschka K."/>
            <person name="Ortseifen V."/>
            <person name="Droste J."/>
            <person name="Brandt D."/>
            <person name="Schlueter L."/>
            <person name="Kutter Y."/>
            <person name="Vinke S."/>
            <person name="Viehoefer P."/>
            <person name="Jacob L."/>
            <person name="Luebke N.-C."/>
            <person name="Schulte-Berndt E."/>
            <person name="Hain C."/>
            <person name="Linder M."/>
            <person name="Schmidt P."/>
            <person name="Wollenschlaeger L."/>
            <person name="Luttermann T."/>
            <person name="Thieme E."/>
            <person name="Hassa J."/>
            <person name="Haak M."/>
            <person name="Wittchen M."/>
            <person name="Mentz A."/>
            <person name="Persicke M."/>
            <person name="Busche T."/>
            <person name="Ruckert C."/>
        </authorList>
    </citation>
    <scope>NUCLEOTIDE SEQUENCE [LARGE SCALE GENOMIC DNA]</scope>
    <source>
        <strain evidence="2">1959</strain>
    </source>
</reference>
<dbReference type="Proteomes" id="UP000427071">
    <property type="component" value="Chromosome"/>
</dbReference>
<dbReference type="InterPro" id="IPR016155">
    <property type="entry name" value="Mopterin_synth/thiamin_S_b"/>
</dbReference>
<protein>
    <recommendedName>
        <fullName evidence="3">Molybdopterin synthase sulfur carrier subunit</fullName>
    </recommendedName>
</protein>
<dbReference type="KEGG" id="ckw:CKALI_02390"/>
<dbReference type="RefSeq" id="WP_156191778.1">
    <property type="nucleotide sequence ID" value="NZ_CP046452.1"/>
</dbReference>
<accession>A0A6B8W0Y7</accession>
<evidence type="ECO:0000313" key="2">
    <source>
        <dbReference type="Proteomes" id="UP000427071"/>
    </source>
</evidence>
<dbReference type="Gene3D" id="3.10.20.30">
    <property type="match status" value="1"/>
</dbReference>
<dbReference type="AlphaFoldDB" id="A0A6B8W0Y7"/>
<dbReference type="InterPro" id="IPR003749">
    <property type="entry name" value="ThiS/MoaD-like"/>
</dbReference>
<name>A0A6B8W0Y7_9CORY</name>
<proteinExistence type="predicted"/>
<keyword evidence="2" id="KW-1185">Reference proteome</keyword>
<dbReference type="SUPFAM" id="SSF54285">
    <property type="entry name" value="MoaD/ThiS"/>
    <property type="match status" value="1"/>
</dbReference>
<dbReference type="EMBL" id="CP046452">
    <property type="protein sequence ID" value="QGU01368.1"/>
    <property type="molecule type" value="Genomic_DNA"/>
</dbReference>
<evidence type="ECO:0008006" key="3">
    <source>
        <dbReference type="Google" id="ProtNLM"/>
    </source>
</evidence>
<dbReference type="Pfam" id="PF02597">
    <property type="entry name" value="ThiS"/>
    <property type="match status" value="1"/>
</dbReference>
<evidence type="ECO:0000313" key="1">
    <source>
        <dbReference type="EMBL" id="QGU01368.1"/>
    </source>
</evidence>
<gene>
    <name evidence="1" type="ORF">CKALI_02390</name>
</gene>
<dbReference type="InterPro" id="IPR012675">
    <property type="entry name" value="Beta-grasp_dom_sf"/>
</dbReference>